<dbReference type="KEGG" id="sbf:JCM31447_02310"/>
<protein>
    <submittedName>
        <fullName evidence="2">Uncharacterized protein</fullName>
    </submittedName>
</protein>
<sequence length="45" mass="5051">MRYLNLAINELDLYLDYTVFSIMAIYVLSSNSLEIGIMGACFTAP</sequence>
<keyword evidence="1" id="KW-0472">Membrane</keyword>
<name>A0A4P2VJN4_FLUSA</name>
<keyword evidence="1" id="KW-0812">Transmembrane</keyword>
<reference evidence="2 3" key="1">
    <citation type="submission" date="2018-12" db="EMBL/GenBank/DDBJ databases">
        <title>Rubrispira sanarue gen. nov., sp., nov., a member of the order Silvanigrellales, isolated from a brackish lake in Hamamatsu Japan.</title>
        <authorList>
            <person name="Maejima Y."/>
            <person name="Iino T."/>
            <person name="Muraguchi Y."/>
            <person name="Fukuda K."/>
            <person name="Nojiri H."/>
            <person name="Ohkuma M."/>
            <person name="Moriuchi R."/>
            <person name="Dohra H."/>
            <person name="Kimbara K."/>
            <person name="Shintani M."/>
        </authorList>
    </citation>
    <scope>NUCLEOTIDE SEQUENCE [LARGE SCALE GENOMIC DNA]</scope>
    <source>
        <strain evidence="2 3">RF1110005</strain>
    </source>
</reference>
<dbReference type="Proteomes" id="UP000291236">
    <property type="component" value="Chromosome"/>
</dbReference>
<dbReference type="EMBL" id="AP019368">
    <property type="protein sequence ID" value="BBH51810.1"/>
    <property type="molecule type" value="Genomic_DNA"/>
</dbReference>
<gene>
    <name evidence="2" type="ORF">JCM31447_02310</name>
</gene>
<dbReference type="AlphaFoldDB" id="A0A4P2VJN4"/>
<proteinExistence type="predicted"/>
<feature type="transmembrane region" description="Helical" evidence="1">
    <location>
        <begin position="20"/>
        <end position="42"/>
    </location>
</feature>
<dbReference type="RefSeq" id="WP_172603706.1">
    <property type="nucleotide sequence ID" value="NZ_AP019368.1"/>
</dbReference>
<evidence type="ECO:0000313" key="3">
    <source>
        <dbReference type="Proteomes" id="UP000291236"/>
    </source>
</evidence>
<evidence type="ECO:0000313" key="2">
    <source>
        <dbReference type="EMBL" id="BBH51810.1"/>
    </source>
</evidence>
<accession>A0A4P2VJN4</accession>
<organism evidence="2 3">
    <name type="scientific">Fluviispira sanaruensis</name>
    <dbReference type="NCBI Taxonomy" id="2493639"/>
    <lineage>
        <taxon>Bacteria</taxon>
        <taxon>Pseudomonadati</taxon>
        <taxon>Bdellovibrionota</taxon>
        <taxon>Oligoflexia</taxon>
        <taxon>Silvanigrellales</taxon>
        <taxon>Silvanigrellaceae</taxon>
        <taxon>Fluviispira</taxon>
    </lineage>
</organism>
<keyword evidence="3" id="KW-1185">Reference proteome</keyword>
<keyword evidence="1" id="KW-1133">Transmembrane helix</keyword>
<evidence type="ECO:0000256" key="1">
    <source>
        <dbReference type="SAM" id="Phobius"/>
    </source>
</evidence>